<keyword evidence="5 8" id="KW-1133">Transmembrane helix</keyword>
<keyword evidence="6 8" id="KW-0472">Membrane</keyword>
<feature type="compositionally biased region" description="Polar residues" evidence="7">
    <location>
        <begin position="14"/>
        <end position="25"/>
    </location>
</feature>
<comment type="similarity">
    <text evidence="2">Belongs to the major facilitator superfamily. Proton-dependent oligopeptide transporter (POT/PTR) (TC 2.A.17) family.</text>
</comment>
<dbReference type="AlphaFoldDB" id="A0A9P8C654"/>
<proteinExistence type="inferred from homology"/>
<dbReference type="GO" id="GO:0005886">
    <property type="term" value="C:plasma membrane"/>
    <property type="evidence" value="ECO:0007669"/>
    <property type="project" value="UniProtKB-ARBA"/>
</dbReference>
<reference evidence="9" key="1">
    <citation type="journal article" date="2021" name="IMA Fungus">
        <title>Genomic characterization of three marine fungi, including Emericellopsis atlantica sp. nov. with signatures of a generalist lifestyle and marine biomass degradation.</title>
        <authorList>
            <person name="Hagestad O.C."/>
            <person name="Hou L."/>
            <person name="Andersen J.H."/>
            <person name="Hansen E.H."/>
            <person name="Altermark B."/>
            <person name="Li C."/>
            <person name="Kuhnert E."/>
            <person name="Cox R.J."/>
            <person name="Crous P.W."/>
            <person name="Spatafora J.W."/>
            <person name="Lail K."/>
            <person name="Amirebrahimi M."/>
            <person name="Lipzen A."/>
            <person name="Pangilinan J."/>
            <person name="Andreopoulos W."/>
            <person name="Hayes R.D."/>
            <person name="Ng V."/>
            <person name="Grigoriev I.V."/>
            <person name="Jackson S.A."/>
            <person name="Sutton T.D.S."/>
            <person name="Dobson A.D.W."/>
            <person name="Rama T."/>
        </authorList>
    </citation>
    <scope>NUCLEOTIDE SEQUENCE</scope>
    <source>
        <strain evidence="9">TRa018bII</strain>
    </source>
</reference>
<keyword evidence="10" id="KW-1185">Reference proteome</keyword>
<keyword evidence="3" id="KW-0813">Transport</keyword>
<dbReference type="SUPFAM" id="SSF103473">
    <property type="entry name" value="MFS general substrate transporter"/>
    <property type="match status" value="1"/>
</dbReference>
<protein>
    <submittedName>
        <fullName evidence="9">Peptide transporter PTR2</fullName>
    </submittedName>
</protein>
<feature type="transmembrane region" description="Helical" evidence="8">
    <location>
        <begin position="556"/>
        <end position="577"/>
    </location>
</feature>
<evidence type="ECO:0000256" key="3">
    <source>
        <dbReference type="ARBA" id="ARBA00022448"/>
    </source>
</evidence>
<accession>A0A9P8C654</accession>
<organism evidence="9 10">
    <name type="scientific">Amylocarpus encephaloides</name>
    <dbReference type="NCBI Taxonomy" id="45428"/>
    <lineage>
        <taxon>Eukaryota</taxon>
        <taxon>Fungi</taxon>
        <taxon>Dikarya</taxon>
        <taxon>Ascomycota</taxon>
        <taxon>Pezizomycotina</taxon>
        <taxon>Leotiomycetes</taxon>
        <taxon>Helotiales</taxon>
        <taxon>Helotiales incertae sedis</taxon>
        <taxon>Amylocarpus</taxon>
    </lineage>
</organism>
<feature type="transmembrane region" description="Helical" evidence="8">
    <location>
        <begin position="413"/>
        <end position="433"/>
    </location>
</feature>
<feature type="transmembrane region" description="Helical" evidence="8">
    <location>
        <begin position="445"/>
        <end position="467"/>
    </location>
</feature>
<evidence type="ECO:0000256" key="4">
    <source>
        <dbReference type="ARBA" id="ARBA00022692"/>
    </source>
</evidence>
<comment type="caution">
    <text evidence="9">The sequence shown here is derived from an EMBL/GenBank/DDBJ whole genome shotgun (WGS) entry which is preliminary data.</text>
</comment>
<feature type="transmembrane region" description="Helical" evidence="8">
    <location>
        <begin position="113"/>
        <end position="136"/>
    </location>
</feature>
<feature type="transmembrane region" description="Helical" evidence="8">
    <location>
        <begin position="195"/>
        <end position="213"/>
    </location>
</feature>
<name>A0A9P8C654_9HELO</name>
<dbReference type="OrthoDB" id="8904098at2759"/>
<dbReference type="PANTHER" id="PTHR11654">
    <property type="entry name" value="OLIGOPEPTIDE TRANSPORTER-RELATED"/>
    <property type="match status" value="1"/>
</dbReference>
<evidence type="ECO:0000256" key="2">
    <source>
        <dbReference type="ARBA" id="ARBA00005982"/>
    </source>
</evidence>
<evidence type="ECO:0000256" key="6">
    <source>
        <dbReference type="ARBA" id="ARBA00023136"/>
    </source>
</evidence>
<gene>
    <name evidence="9" type="ORF">BJ875DRAFT_530468</name>
</gene>
<feature type="region of interest" description="Disordered" evidence="7">
    <location>
        <begin position="1"/>
        <end position="25"/>
    </location>
</feature>
<evidence type="ECO:0000256" key="8">
    <source>
        <dbReference type="SAM" id="Phobius"/>
    </source>
</evidence>
<evidence type="ECO:0000313" key="10">
    <source>
        <dbReference type="Proteomes" id="UP000824998"/>
    </source>
</evidence>
<sequence length="622" mass="66642">MREETTHADVVVPRSTQRSETFNSSGQYDAMDINGHIIPTAEELATLPKVAGTMPASAYMLCAVEFAERASYYGCKQVFKNFIRGPLPVGGNGAGAPPKGSQKTAGALGKGTVIASAMVDAFTFLAYGLSVLPFTFDKMLLLTDAPPDSPIVGGWLADSKLGRFKTICIGVIVCGVAHIIMLISAVPTLLQTGRAIGPFALSLYMLAIGAALFKANIAPTVLDQNPHKKPHVITKKDGSKVVVDPEASSESIMLWFYMIVNVGGFFGVATSYLAKDVGFWASYLLPCIIYLLLPPLLYFVNPRLVKFPPGGSALGNFIQVNLFALRKAGIRGFGRKGYWESAKPSVLAASGGSETVAWDDKFVDDVRRTMAACAIFLFFPIQQINDGGLGAAANAQSASLTSDGVPNDLLDNLNPLAIIILIPIMNHGIYPLLRKWGIRFGPIARMTFGFLIAAIGASAYAVIQYYIYKTSPCGDHATDCDIDSGVSPLSLWLYGIPTVVTACSEVFINVTAYGIAYSRAPQNMKGFVMALSLFMQSITTAISLATANAIQDPFLIWVFAAPSIIGFASAFVFWGLFRHLDDEEVFVGLEDVVQVSSREGDIEQSRLEGKGVGGVDVKELKG</sequence>
<feature type="transmembrane region" description="Helical" evidence="8">
    <location>
        <begin position="527"/>
        <end position="550"/>
    </location>
</feature>
<evidence type="ECO:0000256" key="5">
    <source>
        <dbReference type="ARBA" id="ARBA00022989"/>
    </source>
</evidence>
<dbReference type="FunFam" id="1.20.1250.20:FF:000085">
    <property type="entry name" value="MFS peptide transporter Ptr2"/>
    <property type="match status" value="1"/>
</dbReference>
<dbReference type="InterPro" id="IPR000109">
    <property type="entry name" value="POT_fam"/>
</dbReference>
<feature type="transmembrane region" description="Helical" evidence="8">
    <location>
        <begin position="491"/>
        <end position="515"/>
    </location>
</feature>
<dbReference type="Proteomes" id="UP000824998">
    <property type="component" value="Unassembled WGS sequence"/>
</dbReference>
<dbReference type="GO" id="GO:0071916">
    <property type="term" value="F:dipeptide transmembrane transporter activity"/>
    <property type="evidence" value="ECO:0007669"/>
    <property type="project" value="UniProtKB-ARBA"/>
</dbReference>
<feature type="transmembrane region" description="Helical" evidence="8">
    <location>
        <begin position="280"/>
        <end position="300"/>
    </location>
</feature>
<evidence type="ECO:0000256" key="7">
    <source>
        <dbReference type="SAM" id="MobiDB-lite"/>
    </source>
</evidence>
<feature type="transmembrane region" description="Helical" evidence="8">
    <location>
        <begin position="164"/>
        <end position="183"/>
    </location>
</feature>
<dbReference type="EMBL" id="MU251447">
    <property type="protein sequence ID" value="KAG9234915.1"/>
    <property type="molecule type" value="Genomic_DNA"/>
</dbReference>
<keyword evidence="4 8" id="KW-0812">Transmembrane</keyword>
<dbReference type="InterPro" id="IPR036259">
    <property type="entry name" value="MFS_trans_sf"/>
</dbReference>
<feature type="transmembrane region" description="Helical" evidence="8">
    <location>
        <begin position="252"/>
        <end position="273"/>
    </location>
</feature>
<evidence type="ECO:0000256" key="1">
    <source>
        <dbReference type="ARBA" id="ARBA00004141"/>
    </source>
</evidence>
<comment type="subcellular location">
    <subcellularLocation>
        <location evidence="1">Membrane</location>
        <topology evidence="1">Multi-pass membrane protein</topology>
    </subcellularLocation>
</comment>
<dbReference type="Gene3D" id="1.20.1250.20">
    <property type="entry name" value="MFS general substrate transporter like domains"/>
    <property type="match status" value="1"/>
</dbReference>
<dbReference type="Pfam" id="PF00854">
    <property type="entry name" value="PTR2"/>
    <property type="match status" value="1"/>
</dbReference>
<evidence type="ECO:0000313" key="9">
    <source>
        <dbReference type="EMBL" id="KAG9234915.1"/>
    </source>
</evidence>